<evidence type="ECO:0000313" key="6">
    <source>
        <dbReference type="Proteomes" id="UP000713880"/>
    </source>
</evidence>
<keyword evidence="6" id="KW-1185">Reference proteome</keyword>
<reference evidence="5" key="1">
    <citation type="submission" date="2020-08" db="EMBL/GenBank/DDBJ databases">
        <authorList>
            <person name="Cejkova D."/>
            <person name="Kubasova T."/>
            <person name="Jahodarova E."/>
            <person name="Rychlik I."/>
        </authorList>
    </citation>
    <scope>NUCLEOTIDE SEQUENCE</scope>
    <source>
        <strain evidence="5">An420c</strain>
    </source>
</reference>
<dbReference type="EMBL" id="JACJLV010000019">
    <property type="protein sequence ID" value="MBM6826888.1"/>
    <property type="molecule type" value="Genomic_DNA"/>
</dbReference>
<accession>A0A938X2P7</accession>
<dbReference type="InterPro" id="IPR019734">
    <property type="entry name" value="TPR_rpt"/>
</dbReference>
<feature type="domain" description="GH29D-like beta-sandwich" evidence="4">
    <location>
        <begin position="268"/>
        <end position="328"/>
    </location>
</feature>
<evidence type="ECO:0000259" key="4">
    <source>
        <dbReference type="Pfam" id="PF13290"/>
    </source>
</evidence>
<dbReference type="SUPFAM" id="SSF48452">
    <property type="entry name" value="TPR-like"/>
    <property type="match status" value="1"/>
</dbReference>
<dbReference type="SMART" id="SM00028">
    <property type="entry name" value="TPR"/>
    <property type="match status" value="2"/>
</dbReference>
<reference evidence="5" key="2">
    <citation type="journal article" date="2021" name="Sci. Rep.">
        <title>The distribution of antibiotic resistance genes in chicken gut microbiota commensals.</title>
        <authorList>
            <person name="Juricova H."/>
            <person name="Matiasovicova J."/>
            <person name="Kubasova T."/>
            <person name="Cejkova D."/>
            <person name="Rychlik I."/>
        </authorList>
    </citation>
    <scope>NUCLEOTIDE SEQUENCE</scope>
    <source>
        <strain evidence="5">An420c</strain>
    </source>
</reference>
<dbReference type="Pfam" id="PF13290">
    <property type="entry name" value="CHB_HEX_C_1"/>
    <property type="match status" value="2"/>
</dbReference>
<feature type="transmembrane region" description="Helical" evidence="2">
    <location>
        <begin position="128"/>
        <end position="147"/>
    </location>
</feature>
<keyword evidence="2" id="KW-0472">Membrane</keyword>
<feature type="domain" description="GH29D-like beta-sandwich" evidence="4">
    <location>
        <begin position="349"/>
        <end position="415"/>
    </location>
</feature>
<organism evidence="5 6">
    <name type="scientific">Mordavella massiliensis</name>
    <dbReference type="NCBI Taxonomy" id="1871024"/>
    <lineage>
        <taxon>Bacteria</taxon>
        <taxon>Bacillati</taxon>
        <taxon>Bacillota</taxon>
        <taxon>Clostridia</taxon>
        <taxon>Eubacteriales</taxon>
        <taxon>Clostridiaceae</taxon>
        <taxon>Mordavella</taxon>
    </lineage>
</organism>
<dbReference type="AlphaFoldDB" id="A0A938X2P7"/>
<evidence type="ECO:0000313" key="5">
    <source>
        <dbReference type="EMBL" id="MBM6826888.1"/>
    </source>
</evidence>
<name>A0A938X2P7_9CLOT</name>
<dbReference type="InterPro" id="IPR026870">
    <property type="entry name" value="Zinc_ribbon_dom"/>
</dbReference>
<sequence length="423" mass="46408">MKCRNCGHKIPDGKLYCEYCGEAVQIVPDYNPLDDMLTAQIKVSLDDEDTDGSGSRSRTGTRRSKTKRGTAGRGTAGKKAGGRNTGTGKATGRTGRNTRPLSPEEERSRRRQQAARRKEALRRKRRRLLLIMGLILVLIVAAVYLLYSNSYAGVVGKGNKALSSGNYTEAKEAFERAISKNKEKPEAYAGLSKTYIAQDDPDAAEAVFLTALEDQNNNADLYEACVDFYMDTKQQEKIPELLKDAGDSVRKALGGYIIDEPEFSLDPEETFEDVQELTLTARKGEKIYYTTDESDPSVSSTEYTEPIQISEGVTVITAIAVNGDGVPSLPARKTYTVELPIVDAPAVSPSTGQYEEARQIEIKVPDGYDAYYTMDESDPTTASTKYTGPVEMPEGTTIFKAILVNGQGRSSGITTRNYERVSE</sequence>
<dbReference type="InterPro" id="IPR011990">
    <property type="entry name" value="TPR-like_helical_dom_sf"/>
</dbReference>
<dbReference type="Gene3D" id="1.25.40.10">
    <property type="entry name" value="Tetratricopeptide repeat domain"/>
    <property type="match status" value="1"/>
</dbReference>
<dbReference type="InterPro" id="IPR059177">
    <property type="entry name" value="GH29D-like_dom"/>
</dbReference>
<feature type="compositionally biased region" description="Basic residues" evidence="1">
    <location>
        <begin position="59"/>
        <end position="70"/>
    </location>
</feature>
<evidence type="ECO:0000259" key="3">
    <source>
        <dbReference type="Pfam" id="PF13240"/>
    </source>
</evidence>
<feature type="compositionally biased region" description="Low complexity" evidence="1">
    <location>
        <begin position="86"/>
        <end position="101"/>
    </location>
</feature>
<gene>
    <name evidence="5" type="ORF">H6A13_07205</name>
</gene>
<dbReference type="Pfam" id="PF14559">
    <property type="entry name" value="TPR_19"/>
    <property type="match status" value="1"/>
</dbReference>
<feature type="domain" description="Zinc-ribbon" evidence="3">
    <location>
        <begin position="2"/>
        <end position="22"/>
    </location>
</feature>
<dbReference type="RefSeq" id="WP_204908933.1">
    <property type="nucleotide sequence ID" value="NZ_JACJLV010000019.1"/>
</dbReference>
<dbReference type="Pfam" id="PF13240">
    <property type="entry name" value="Zn_Ribbon_1"/>
    <property type="match status" value="1"/>
</dbReference>
<evidence type="ECO:0000256" key="1">
    <source>
        <dbReference type="SAM" id="MobiDB-lite"/>
    </source>
</evidence>
<feature type="compositionally biased region" description="Basic residues" evidence="1">
    <location>
        <begin position="109"/>
        <end position="119"/>
    </location>
</feature>
<keyword evidence="2" id="KW-1133">Transmembrane helix</keyword>
<proteinExistence type="predicted"/>
<comment type="caution">
    <text evidence="5">The sequence shown here is derived from an EMBL/GenBank/DDBJ whole genome shotgun (WGS) entry which is preliminary data.</text>
</comment>
<feature type="region of interest" description="Disordered" evidence="1">
    <location>
        <begin position="46"/>
        <end position="119"/>
    </location>
</feature>
<keyword evidence="2" id="KW-0812">Transmembrane</keyword>
<protein>
    <submittedName>
        <fullName evidence="5">Chitobiase/beta-hexosaminidase C-terminal domain-containing protein</fullName>
    </submittedName>
</protein>
<evidence type="ECO:0000256" key="2">
    <source>
        <dbReference type="SAM" id="Phobius"/>
    </source>
</evidence>
<dbReference type="Proteomes" id="UP000713880">
    <property type="component" value="Unassembled WGS sequence"/>
</dbReference>